<dbReference type="Proteomes" id="UP000434580">
    <property type="component" value="Unassembled WGS sequence"/>
</dbReference>
<keyword evidence="6" id="KW-1133">Transmembrane helix</keyword>
<dbReference type="PANTHER" id="PTHR34677">
    <property type="match status" value="1"/>
</dbReference>
<protein>
    <submittedName>
        <fullName evidence="10">Uncharacterized protein</fullName>
    </submittedName>
</protein>
<gene>
    <name evidence="10" type="ORF">DPBNPPHM_01880</name>
</gene>
<dbReference type="InterPro" id="IPR044048">
    <property type="entry name" value="Big_12"/>
</dbReference>
<dbReference type="SUPFAM" id="SSF103647">
    <property type="entry name" value="TSP type-3 repeat"/>
    <property type="match status" value="1"/>
</dbReference>
<feature type="transmembrane region" description="Helical" evidence="6">
    <location>
        <begin position="1282"/>
        <end position="1300"/>
    </location>
</feature>
<evidence type="ECO:0000256" key="5">
    <source>
        <dbReference type="SAM" id="MobiDB-lite"/>
    </source>
</evidence>
<comment type="subcellular location">
    <subcellularLocation>
        <location evidence="1">Secreted</location>
    </subcellularLocation>
</comment>
<feature type="domain" description="Invasin" evidence="7">
    <location>
        <begin position="1188"/>
        <end position="1256"/>
    </location>
</feature>
<dbReference type="InterPro" id="IPR059100">
    <property type="entry name" value="TSP3_bac"/>
</dbReference>
<dbReference type="InterPro" id="IPR053784">
    <property type="entry name" value="Choice_anch_U_dom"/>
</dbReference>
<dbReference type="InterPro" id="IPR032812">
    <property type="entry name" value="SbsA_Ig"/>
</dbReference>
<proteinExistence type="predicted"/>
<dbReference type="SUPFAM" id="SSF49373">
    <property type="entry name" value="Invasin/intimin cell-adhesion fragments"/>
    <property type="match status" value="1"/>
</dbReference>
<keyword evidence="2" id="KW-0964">Secreted</keyword>
<dbReference type="InterPro" id="IPR008964">
    <property type="entry name" value="Invasin/intimin_cell_adhesion"/>
</dbReference>
<name>A0A5S9QAC0_9GAMM</name>
<keyword evidence="3" id="KW-0732">Signal</keyword>
<dbReference type="InterPro" id="IPR013783">
    <property type="entry name" value="Ig-like_fold"/>
</dbReference>
<sequence length="1520" mass="158551">MTGFTEADIAAGNAGLSNFAGSGRVYTVLVTPTADGSVTLNIAADAANDSAGNGNTVATQYAVNNDATQPPVAIAAAAGPVNGAFTATITFDEPVTGFDVNGISASNAGLSNFSVTSIQAYSVLVTPVSDGQVTLDVAAEVASDSAGNGNTAAPQYAVTFDGTRPLLSTTLPADEDNRMVADLPLSFTFDENIVAAPGNQNLIMIFREGKDTPVHSFIASSAQIKIEGRSVSLASAIALETGFSYFIRVTPGAFEDLAGNTFAGIDDRTTLNFNVDTVAPTFTISPPSLASTKSDAVSYTVEYDGADTVALTADLITLNTVGTATAAIQVANGTTNSATVTLIDIGGDGRLGISVAANTASDVAGNQAEASEPSEVFIVDGTAPVPGELSVDNSTAFTVEASWTAAIDVEDTVLIYSLYQLNGAYTAESLTNSSDIFNIEATTLVRRGNNLLNALVTDLAADSEHYLMLVVEDSNENKSLYSLSALAFSSEAFEKTDSDGDGIPDDVERNIGSDPTDPNDTYGDGAGTADTDGDGIPDGLEAYLETLAGGDVDTSTDTDGDGIPDYLEVMNGFDPLDASMPLAQADSDGDGISDAMELILGTDMNDASDADTDQDGVPDAIEAYLAENYAISGINKQSDSDGDGLPDFLEAISGYLPSNRHSPAANGDSDEDRDAVVNAVEWFLEIRLGFGEVAAYSDNDDDGLPDALEIRIGSNVSDENSPTVDGNLDNDNDGISNAVEDHLRGLGVDALTRVTDSDGDLIADIDEVAMGSDPLFADEIDTDGDGLNDFIEQYLADHGGAPVPGMSVDTDSDNDGLPDYLEPTTAADEDLPVPNDAVNGISAALDHYLQQRGILVDLNSDFDADGVSDLEEVAQGSDPRVVDLPLAWLEAQQASGAVVAQFAIGDAVAIIKSYLTGALTRQVTYQWDVSALDESGIQVTSNLNAKDLELDLTDAIAGAYSVSQTVTIEHGGQEHQNTYSISIKIGSVQLADKDGDGFADNVDNTDDSFAGLQMNGESGSETLTVETAGVRALAGKYAQQMNKGFINVAELVGTELPEDLSGNFGVGLFDFKLVNIPASEASVKVILPLQGVIPAQAVYRKLSSNDTWQDYDRVESAASAGGQCAAVTQWQQGLIEGGDCVRLELTDGDPVFDLDGERNGQIVDPGGVVSRSMAVDLSSITFSDDFFDAGSKFDVLITVKDASGVGITGASVTLLGSGLTDIVISAVTDNGDGTYSAQLRSQGNTGVYSVRAKVNDGLSESDLMSAPIELLSTKKPKTGGGFVSPVNLLLLLLLLFPRLIATRFRGLAGLPLVVFVFGFGFSSALSAADAASSAEPVALDETSVSEAQEASKNNNLQGVYLGVGGLVSFVSPDVGGTRYRISDDVSGGWQVLAGYRFDGQWALEYKYADLGSASLVFSRGPEPGSSAGEITYKEQSIAAMWNPWGYKSWIVQPYVQLGVAVNNTNWGSGTVDHENTATVFAGLGAELRFEKRFSARAGYSYYSEDASMIDITFKTYFGLF</sequence>
<reference evidence="10 11" key="1">
    <citation type="submission" date="2019-11" db="EMBL/GenBank/DDBJ databases">
        <authorList>
            <person name="Holert J."/>
        </authorList>
    </citation>
    <scope>NUCLEOTIDE SEQUENCE [LARGE SCALE GENOMIC DNA]</scope>
    <source>
        <strain evidence="10">BC5_2</strain>
    </source>
</reference>
<evidence type="ECO:0000313" key="10">
    <source>
        <dbReference type="EMBL" id="CAA0115071.1"/>
    </source>
</evidence>
<feature type="region of interest" description="Disordered" evidence="5">
    <location>
        <begin position="495"/>
        <end position="534"/>
    </location>
</feature>
<dbReference type="GO" id="GO:0005509">
    <property type="term" value="F:calcium ion binding"/>
    <property type="evidence" value="ECO:0007669"/>
    <property type="project" value="InterPro"/>
</dbReference>
<evidence type="ECO:0000256" key="4">
    <source>
        <dbReference type="ARBA" id="ARBA00022837"/>
    </source>
</evidence>
<dbReference type="PANTHER" id="PTHR34677:SF3">
    <property type="entry name" value="BACTERIAL IG-LIKE DOMAIN-CONTAINING PROTEIN"/>
    <property type="match status" value="1"/>
</dbReference>
<evidence type="ECO:0000256" key="3">
    <source>
        <dbReference type="ARBA" id="ARBA00022729"/>
    </source>
</evidence>
<dbReference type="InterPro" id="IPR015217">
    <property type="entry name" value="Invasin_dom_3"/>
</dbReference>
<accession>A0A5S9QAC0</accession>
<evidence type="ECO:0000259" key="8">
    <source>
        <dbReference type="Pfam" id="PF13205"/>
    </source>
</evidence>
<feature type="domain" description="Bacterial Ig-like" evidence="9">
    <location>
        <begin position="2"/>
        <end position="59"/>
    </location>
</feature>
<evidence type="ECO:0000259" key="7">
    <source>
        <dbReference type="Pfam" id="PF09134"/>
    </source>
</evidence>
<dbReference type="Gene3D" id="4.10.1080.10">
    <property type="entry name" value="TSP type-3 repeat"/>
    <property type="match status" value="1"/>
</dbReference>
<keyword evidence="4" id="KW-0106">Calcium</keyword>
<evidence type="ECO:0000313" key="11">
    <source>
        <dbReference type="Proteomes" id="UP000434580"/>
    </source>
</evidence>
<evidence type="ECO:0000256" key="1">
    <source>
        <dbReference type="ARBA" id="ARBA00004613"/>
    </source>
</evidence>
<dbReference type="SUPFAM" id="SSF56925">
    <property type="entry name" value="OMPA-like"/>
    <property type="match status" value="1"/>
</dbReference>
<dbReference type="EMBL" id="CACSII010000018">
    <property type="protein sequence ID" value="CAA0115071.1"/>
    <property type="molecule type" value="Genomic_DNA"/>
</dbReference>
<evidence type="ECO:0000256" key="2">
    <source>
        <dbReference type="ARBA" id="ARBA00022525"/>
    </source>
</evidence>
<feature type="compositionally biased region" description="Low complexity" evidence="5">
    <location>
        <begin position="520"/>
        <end position="530"/>
    </location>
</feature>
<evidence type="ECO:0000256" key="6">
    <source>
        <dbReference type="SAM" id="Phobius"/>
    </source>
</evidence>
<organism evidence="10 11">
    <name type="scientific">BD1-7 clade bacterium</name>
    <dbReference type="NCBI Taxonomy" id="2029982"/>
    <lineage>
        <taxon>Bacteria</taxon>
        <taxon>Pseudomonadati</taxon>
        <taxon>Pseudomonadota</taxon>
        <taxon>Gammaproteobacteria</taxon>
        <taxon>Cellvibrionales</taxon>
        <taxon>Spongiibacteraceae</taxon>
        <taxon>BD1-7 clade</taxon>
    </lineage>
</organism>
<keyword evidence="6" id="KW-0472">Membrane</keyword>
<evidence type="ECO:0000259" key="9">
    <source>
        <dbReference type="Pfam" id="PF19078"/>
    </source>
</evidence>
<keyword evidence="6" id="KW-0812">Transmembrane</keyword>
<feature type="transmembrane region" description="Helical" evidence="6">
    <location>
        <begin position="1307"/>
        <end position="1328"/>
    </location>
</feature>
<dbReference type="Gene3D" id="2.60.40.10">
    <property type="entry name" value="Immunoglobulins"/>
    <property type="match status" value="1"/>
</dbReference>
<dbReference type="Gene3D" id="2.40.160.20">
    <property type="match status" value="1"/>
</dbReference>
<dbReference type="Pfam" id="PF13205">
    <property type="entry name" value="Big_5"/>
    <property type="match status" value="1"/>
</dbReference>
<dbReference type="Pfam" id="PF19078">
    <property type="entry name" value="Big_12"/>
    <property type="match status" value="2"/>
</dbReference>
<feature type="domain" description="SbsA Ig-like" evidence="8">
    <location>
        <begin position="161"/>
        <end position="273"/>
    </location>
</feature>
<dbReference type="Pfam" id="PF09134">
    <property type="entry name" value="Invasin_D3"/>
    <property type="match status" value="1"/>
</dbReference>
<dbReference type="NCBIfam" id="NF041766">
    <property type="entry name" value="choice_anch_U"/>
    <property type="match status" value="1"/>
</dbReference>
<dbReference type="InterPro" id="IPR011250">
    <property type="entry name" value="OMP/PagP_B-barrel"/>
</dbReference>
<dbReference type="InterPro" id="IPR028974">
    <property type="entry name" value="TSP_type-3_rpt"/>
</dbReference>
<feature type="domain" description="Bacterial Ig-like" evidence="9">
    <location>
        <begin position="66"/>
        <end position="152"/>
    </location>
</feature>
<dbReference type="Pfam" id="PF18884">
    <property type="entry name" value="TSP3_bac"/>
    <property type="match status" value="6"/>
</dbReference>